<protein>
    <recommendedName>
        <fullName evidence="1">PAS fold-3 domain-containing protein</fullName>
    </recommendedName>
</protein>
<accession>A0ABU0I1P1</accession>
<reference evidence="2 3" key="1">
    <citation type="submission" date="2023-07" db="EMBL/GenBank/DDBJ databases">
        <title>Genomic Encyclopedia of Type Strains, Phase IV (KMG-IV): sequencing the most valuable type-strain genomes for metagenomic binning, comparative biology and taxonomic classification.</title>
        <authorList>
            <person name="Goeker M."/>
        </authorList>
    </citation>
    <scope>NUCLEOTIDE SEQUENCE [LARGE SCALE GENOMIC DNA]</scope>
    <source>
        <strain evidence="2 3">DSM 19013</strain>
    </source>
</reference>
<dbReference type="Pfam" id="PF08447">
    <property type="entry name" value="PAS_3"/>
    <property type="match status" value="1"/>
</dbReference>
<organism evidence="2 3">
    <name type="scientific">Methylobacterium aerolatum</name>
    <dbReference type="NCBI Taxonomy" id="418708"/>
    <lineage>
        <taxon>Bacteria</taxon>
        <taxon>Pseudomonadati</taxon>
        <taxon>Pseudomonadota</taxon>
        <taxon>Alphaproteobacteria</taxon>
        <taxon>Hyphomicrobiales</taxon>
        <taxon>Methylobacteriaceae</taxon>
        <taxon>Methylobacterium</taxon>
    </lineage>
</organism>
<dbReference type="SUPFAM" id="SSF55785">
    <property type="entry name" value="PYP-like sensor domain (PAS domain)"/>
    <property type="match status" value="1"/>
</dbReference>
<feature type="domain" description="PAS fold-3" evidence="1">
    <location>
        <begin position="34"/>
        <end position="116"/>
    </location>
</feature>
<dbReference type="InterPro" id="IPR013655">
    <property type="entry name" value="PAS_fold_3"/>
</dbReference>
<evidence type="ECO:0000313" key="2">
    <source>
        <dbReference type="EMBL" id="MDQ0447835.1"/>
    </source>
</evidence>
<proteinExistence type="predicted"/>
<dbReference type="InterPro" id="IPR035965">
    <property type="entry name" value="PAS-like_dom_sf"/>
</dbReference>
<dbReference type="RefSeq" id="WP_238202305.1">
    <property type="nucleotide sequence ID" value="NZ_BPQE01000009.1"/>
</dbReference>
<sequence length="185" mass="20031">MDPTILHSALAASGVIGAWTHDHAADRLTLAGHVITLIGLDPVDAARGVPLATFLDRAHPEDRVRAETFFDAVVVMDAPVEAEFRLRDRDGGMLALSLRGRAETDASGQRVRGNGIAIDRTDEQPNGLAEATQIVNRMAAQAITLRGLAQSLQRPSLVERVDCLMIGIGYELARLLPEEEDVLRH</sequence>
<dbReference type="Gene3D" id="2.10.70.100">
    <property type="match status" value="1"/>
</dbReference>
<gene>
    <name evidence="2" type="ORF">QO012_002340</name>
</gene>
<dbReference type="Proteomes" id="UP001231124">
    <property type="component" value="Unassembled WGS sequence"/>
</dbReference>
<dbReference type="EMBL" id="JAUSVP010000006">
    <property type="protein sequence ID" value="MDQ0447835.1"/>
    <property type="molecule type" value="Genomic_DNA"/>
</dbReference>
<name>A0ABU0I1P1_9HYPH</name>
<evidence type="ECO:0000313" key="3">
    <source>
        <dbReference type="Proteomes" id="UP001231124"/>
    </source>
</evidence>
<dbReference type="Gene3D" id="3.30.450.20">
    <property type="entry name" value="PAS domain"/>
    <property type="match status" value="1"/>
</dbReference>
<evidence type="ECO:0000259" key="1">
    <source>
        <dbReference type="Pfam" id="PF08447"/>
    </source>
</evidence>
<keyword evidence="3" id="KW-1185">Reference proteome</keyword>
<comment type="caution">
    <text evidence="2">The sequence shown here is derived from an EMBL/GenBank/DDBJ whole genome shotgun (WGS) entry which is preliminary data.</text>
</comment>